<evidence type="ECO:0000313" key="1">
    <source>
        <dbReference type="EMBL" id="KAK1149877.1"/>
    </source>
</evidence>
<protein>
    <submittedName>
        <fullName evidence="1">Uncharacterized protein</fullName>
    </submittedName>
</protein>
<keyword evidence="2" id="KW-1185">Reference proteome</keyword>
<proteinExistence type="predicted"/>
<reference evidence="1 2" key="1">
    <citation type="journal article" date="2023" name="ACS Omega">
        <title>Identification of the Neoaspergillic Acid Biosynthesis Gene Cluster by Establishing an In Vitro CRISPR-Ribonucleoprotein Genetic System in Aspergillus melleus.</title>
        <authorList>
            <person name="Yuan B."/>
            <person name="Grau M.F."/>
            <person name="Murata R.M."/>
            <person name="Torok T."/>
            <person name="Venkateswaran K."/>
            <person name="Stajich J.E."/>
            <person name="Wang C.C.C."/>
        </authorList>
    </citation>
    <scope>NUCLEOTIDE SEQUENCE [LARGE SCALE GENOMIC DNA]</scope>
    <source>
        <strain evidence="1 2">IMV 1140</strain>
    </source>
</reference>
<evidence type="ECO:0000313" key="2">
    <source>
        <dbReference type="Proteomes" id="UP001177260"/>
    </source>
</evidence>
<comment type="caution">
    <text evidence="1">The sequence shown here is derived from an EMBL/GenBank/DDBJ whole genome shotgun (WGS) entry which is preliminary data.</text>
</comment>
<sequence>MPGKSNLVDLEKEIADLEYRLHNARTRLALNSESGESGESSSYLPLPADAVPLVPTHALLLLSDSALPLGSFAYSSGLESYLAHNKPLPRSVTPLASFHRFLKLSMASMASTSLPYVLAGFRNPQELETLDNDLDASTPCVVAQRASVAQGRALIGVWERAFRGTYASGPFLAGPTAAQAVKTIEAFADALKSSLGDANELGPKGHLAPLWGVVCLAMGMDAHQTAYVFMLNHAKAVLSAAVRASVMGPYQAQNVLASKHLQDMIADRIDREWDTPVEDAGQVVPPLDLWVGRHELLYSRIFNS</sequence>
<dbReference type="EMBL" id="JAOPJF010000002">
    <property type="protein sequence ID" value="KAK1149877.1"/>
    <property type="molecule type" value="Genomic_DNA"/>
</dbReference>
<name>A0ACC3BHB4_9EURO</name>
<organism evidence="1 2">
    <name type="scientific">Aspergillus melleus</name>
    <dbReference type="NCBI Taxonomy" id="138277"/>
    <lineage>
        <taxon>Eukaryota</taxon>
        <taxon>Fungi</taxon>
        <taxon>Dikarya</taxon>
        <taxon>Ascomycota</taxon>
        <taxon>Pezizomycotina</taxon>
        <taxon>Eurotiomycetes</taxon>
        <taxon>Eurotiomycetidae</taxon>
        <taxon>Eurotiales</taxon>
        <taxon>Aspergillaceae</taxon>
        <taxon>Aspergillus</taxon>
        <taxon>Aspergillus subgen. Circumdati</taxon>
    </lineage>
</organism>
<dbReference type="Proteomes" id="UP001177260">
    <property type="component" value="Unassembled WGS sequence"/>
</dbReference>
<gene>
    <name evidence="1" type="ORF">N8T08_003433</name>
</gene>
<accession>A0ACC3BHB4</accession>